<reference evidence="1" key="1">
    <citation type="submission" date="2014-11" db="EMBL/GenBank/DDBJ databases">
        <authorList>
            <person name="Amaro Gonzalez C."/>
        </authorList>
    </citation>
    <scope>NUCLEOTIDE SEQUENCE</scope>
</reference>
<dbReference type="EMBL" id="GBXM01062694">
    <property type="protein sequence ID" value="JAH45883.1"/>
    <property type="molecule type" value="Transcribed_RNA"/>
</dbReference>
<proteinExistence type="predicted"/>
<organism evidence="1">
    <name type="scientific">Anguilla anguilla</name>
    <name type="common">European freshwater eel</name>
    <name type="synonym">Muraena anguilla</name>
    <dbReference type="NCBI Taxonomy" id="7936"/>
    <lineage>
        <taxon>Eukaryota</taxon>
        <taxon>Metazoa</taxon>
        <taxon>Chordata</taxon>
        <taxon>Craniata</taxon>
        <taxon>Vertebrata</taxon>
        <taxon>Euteleostomi</taxon>
        <taxon>Actinopterygii</taxon>
        <taxon>Neopterygii</taxon>
        <taxon>Teleostei</taxon>
        <taxon>Anguilliformes</taxon>
        <taxon>Anguillidae</taxon>
        <taxon>Anguilla</taxon>
    </lineage>
</organism>
<name>A0A0E9SZG3_ANGAN</name>
<sequence>MKSSPGPTFAGPVSPSLSLCVRM</sequence>
<accession>A0A0E9SZG3</accession>
<evidence type="ECO:0000313" key="1">
    <source>
        <dbReference type="EMBL" id="JAH45883.1"/>
    </source>
</evidence>
<dbReference type="AlphaFoldDB" id="A0A0E9SZG3"/>
<reference evidence="1" key="2">
    <citation type="journal article" date="2015" name="Fish Shellfish Immunol.">
        <title>Early steps in the European eel (Anguilla anguilla)-Vibrio vulnificus interaction in the gills: Role of the RtxA13 toxin.</title>
        <authorList>
            <person name="Callol A."/>
            <person name="Pajuelo D."/>
            <person name="Ebbesson L."/>
            <person name="Teles M."/>
            <person name="MacKenzie S."/>
            <person name="Amaro C."/>
        </authorList>
    </citation>
    <scope>NUCLEOTIDE SEQUENCE</scope>
</reference>
<protein>
    <submittedName>
        <fullName evidence="1">Uncharacterized protein</fullName>
    </submittedName>
</protein>